<keyword evidence="3" id="KW-1185">Reference proteome</keyword>
<dbReference type="SUPFAM" id="SSF51126">
    <property type="entry name" value="Pectin lyase-like"/>
    <property type="match status" value="1"/>
</dbReference>
<sequence length="471" mass="46861">MSWQRFRAQGPARNVRRAFPARLLVAASLAAGVVTLPALPAQAATVSVRCSVSDLVRAIRNANNSPGPDTLNLSHRCHYRLVRPDTANPANGLPAITSDITINGNGAAITRAKTAPAFRILLVAGTGTLTLNRTTISGGRATDCPGAPAPPNPPGLVCGGGINNQGTLTVNHSRVIGNTATSGVFAEGGGIDSDGTATLNNTDVSYNTASYTGTDPSAAAGGGIANDGPMTVRHSRVTGNTVHVTRRSRDSFAFGAGHAAFAATTIVHSTISGNRASAPGGTARGALTSAVDMTVTDTFIRGNTASAWRGTVTGGGVAYTGTMLMTRTHVTGNRAIAEGGNALAGGIRIGPGGQLNLRDSAVIGNIVSAPRGRSAVGGGIDNSAGGTLTSSQSKIIKNVATALGPGTARGGGLFNAIGSASLTDSVVTGNTAGDGGGIFEESGAVTLSDSVVRGNRPNNCAPPNSVPGCVG</sequence>
<organism evidence="2 3">
    <name type="scientific">Nonomuraea ferruginea</name>
    <dbReference type="NCBI Taxonomy" id="46174"/>
    <lineage>
        <taxon>Bacteria</taxon>
        <taxon>Bacillati</taxon>
        <taxon>Actinomycetota</taxon>
        <taxon>Actinomycetes</taxon>
        <taxon>Streptosporangiales</taxon>
        <taxon>Streptosporangiaceae</taxon>
        <taxon>Nonomuraea</taxon>
    </lineage>
</organism>
<reference evidence="2 3" key="1">
    <citation type="submission" date="2022-11" db="EMBL/GenBank/DDBJ databases">
        <title>Nonomuraea corallina sp. nov., a new species of the genus Nonomuraea isolated from sea side sediment in Thai sea.</title>
        <authorList>
            <person name="Ngamcharungchit C."/>
            <person name="Matsumoto A."/>
            <person name="Suriyachadkun C."/>
            <person name="Panbangred W."/>
            <person name="Inahashi Y."/>
            <person name="Intra B."/>
        </authorList>
    </citation>
    <scope>NUCLEOTIDE SEQUENCE [LARGE SCALE GENOMIC DNA]</scope>
    <source>
        <strain evidence="2 3">DSM 43553</strain>
    </source>
</reference>
<proteinExistence type="predicted"/>
<evidence type="ECO:0008006" key="4">
    <source>
        <dbReference type="Google" id="ProtNLM"/>
    </source>
</evidence>
<evidence type="ECO:0000313" key="3">
    <source>
        <dbReference type="Proteomes" id="UP001212498"/>
    </source>
</evidence>
<dbReference type="RefSeq" id="WP_271277012.1">
    <property type="nucleotide sequence ID" value="NZ_BAABFD010000012.1"/>
</dbReference>
<dbReference type="InterPro" id="IPR011050">
    <property type="entry name" value="Pectin_lyase_fold/virulence"/>
</dbReference>
<comment type="caution">
    <text evidence="2">The sequence shown here is derived from an EMBL/GenBank/DDBJ whole genome shotgun (WGS) entry which is preliminary data.</text>
</comment>
<dbReference type="Proteomes" id="UP001212498">
    <property type="component" value="Unassembled WGS sequence"/>
</dbReference>
<accession>A0ABT4SZ31</accession>
<evidence type="ECO:0000256" key="1">
    <source>
        <dbReference type="SAM" id="SignalP"/>
    </source>
</evidence>
<protein>
    <recommendedName>
        <fullName evidence="4">Outer membrane repeat protein</fullName>
    </recommendedName>
</protein>
<evidence type="ECO:0000313" key="2">
    <source>
        <dbReference type="EMBL" id="MDA0642489.1"/>
    </source>
</evidence>
<name>A0ABT4SZ31_9ACTN</name>
<feature type="chain" id="PRO_5047216096" description="Outer membrane repeat protein" evidence="1">
    <location>
        <begin position="44"/>
        <end position="471"/>
    </location>
</feature>
<dbReference type="EMBL" id="JAPNUD010000043">
    <property type="protein sequence ID" value="MDA0642489.1"/>
    <property type="molecule type" value="Genomic_DNA"/>
</dbReference>
<gene>
    <name evidence="2" type="ORF">OUY24_17785</name>
</gene>
<keyword evidence="1" id="KW-0732">Signal</keyword>
<feature type="signal peptide" evidence="1">
    <location>
        <begin position="1"/>
        <end position="43"/>
    </location>
</feature>